<dbReference type="OrthoDB" id="8065733at2759"/>
<gene>
    <name evidence="3" type="ORF">Fcan01_15639</name>
</gene>
<evidence type="ECO:0000256" key="1">
    <source>
        <dbReference type="SAM" id="MobiDB-lite"/>
    </source>
</evidence>
<reference evidence="3 4" key="1">
    <citation type="submission" date="2015-12" db="EMBL/GenBank/DDBJ databases">
        <title>The genome of Folsomia candida.</title>
        <authorList>
            <person name="Faddeeva A."/>
            <person name="Derks M.F."/>
            <person name="Anvar Y."/>
            <person name="Smit S."/>
            <person name="Van Straalen N."/>
            <person name="Roelofs D."/>
        </authorList>
    </citation>
    <scope>NUCLEOTIDE SEQUENCE [LARGE SCALE GENOMIC DNA]</scope>
    <source>
        <strain evidence="3 4">VU population</strain>
        <tissue evidence="3">Whole body</tissue>
    </source>
</reference>
<feature type="compositionally biased region" description="Polar residues" evidence="1">
    <location>
        <begin position="264"/>
        <end position="283"/>
    </location>
</feature>
<dbReference type="InterPro" id="IPR005312">
    <property type="entry name" value="DUF1759"/>
</dbReference>
<feature type="region of interest" description="Disordered" evidence="1">
    <location>
        <begin position="263"/>
        <end position="283"/>
    </location>
</feature>
<organism evidence="3 4">
    <name type="scientific">Folsomia candida</name>
    <name type="common">Springtail</name>
    <dbReference type="NCBI Taxonomy" id="158441"/>
    <lineage>
        <taxon>Eukaryota</taxon>
        <taxon>Metazoa</taxon>
        <taxon>Ecdysozoa</taxon>
        <taxon>Arthropoda</taxon>
        <taxon>Hexapoda</taxon>
        <taxon>Collembola</taxon>
        <taxon>Entomobryomorpha</taxon>
        <taxon>Isotomoidea</taxon>
        <taxon>Isotomidae</taxon>
        <taxon>Proisotominae</taxon>
        <taxon>Folsomia</taxon>
    </lineage>
</organism>
<dbReference type="InterPro" id="IPR008042">
    <property type="entry name" value="Retrotrans_Pao"/>
</dbReference>
<proteinExistence type="predicted"/>
<feature type="region of interest" description="Disordered" evidence="1">
    <location>
        <begin position="596"/>
        <end position="617"/>
    </location>
</feature>
<feature type="domain" description="Integrase zinc-binding" evidence="2">
    <location>
        <begin position="974"/>
        <end position="1027"/>
    </location>
</feature>
<accession>A0A226DXY1</accession>
<protein>
    <submittedName>
        <fullName evidence="3">Transposon Tf2-9 polyprotein</fullName>
    </submittedName>
</protein>
<dbReference type="Pfam" id="PF05380">
    <property type="entry name" value="Peptidase_A17"/>
    <property type="match status" value="1"/>
</dbReference>
<sequence length="1035" mass="116048">MAPSLLDRAVHDRTSNSDTLDYLEEELRDHATTPLSEASATYLFNMAKASQIDIMDVHKRIQACSPPDMIPHLAEYQRLLGKTIRLLSAFSGIKMSFPTSSTFTASHSSSSPCDIKLPRLELPTFDGTLNDWVSFRDLFISAAHDNKFLSKSQKLTYLKSQLKGEASRQISSMVITDGNYDIAWNQLHDRYQNDREQLFAILRRFLNQPIAQSHSSSSLRKLVDVSHECIRSLDVLKLPTDQWDAILMFIILAKLDSSSKEFGTETTPSNQFKKSAKGSNPSNGKCKVCDQGVHYLYRCDKFLGGSVQQRSDFAQKSNLCFNCLQENHRVQDCKSTKVCKTCGGRHHTLLHKLPQANNRDGDVNSPSFVHFTSQDSTPASNEYDTLLGTVLIKVADKSGQFHTFRALVDNGSNANYVTESCIRRIGAVKRRCITSATGLGGASLVNATGITQFTVSSHFDTSISFPISRCLVTPKITGKIPSSTFNHNAWSHLQGLQLADPNYNIPQDVDMLLGAEFFFAILESGKRSGPPNSPVAVKTSFGWLVGGGSAVPLYDIKPTAHTTVSTPSTPSTTSSSSASDLDEHLDATLRKFWEVESEPTTRLSTQEEKANPRPSLGSSLNIAMKRLHFLERRLQANPSARKEYNKFMQEYEDLGHMEEVQPVDSDSGSTCYIPHQFIIKESSSTTKFRVVFDASAKKSNGKSLNEEMLVGPTIQDSLVDILIRFRLHKVAITADIEKMYRQILVSPKDTDLQRILWRDDPSKPIKNFRLRTVTCGTAGAPYLATRTLKELGIRNQRKFPIASEVIIRDFYMDDLMSGEPDVKQALETQHQLLELMNDGSLCLRKWSSNSQAVLDAVPPEMRETQSLLSFDQDSSIKTLGICWNPKTDQFLFQISPQIPTTKPLSKRIVLSEIARLFDPIGWLAPIIISAKIPMQSLWKLQQDSDGILRVGGRVRNSELPVDKKHPILLPSHSKFTEMLVGQCHLQNFHAAPQLLMSILQRRFWIIRMKDTIRHQISKCTVCTRQKAQTHFPELK</sequence>
<dbReference type="PANTHER" id="PTHR47331">
    <property type="entry name" value="PHD-TYPE DOMAIN-CONTAINING PROTEIN"/>
    <property type="match status" value="1"/>
</dbReference>
<dbReference type="AlphaFoldDB" id="A0A226DXY1"/>
<feature type="compositionally biased region" description="Low complexity" evidence="1">
    <location>
        <begin position="560"/>
        <end position="579"/>
    </location>
</feature>
<dbReference type="GO" id="GO:0071897">
    <property type="term" value="P:DNA biosynthetic process"/>
    <property type="evidence" value="ECO:0007669"/>
    <property type="project" value="UniProtKB-ARBA"/>
</dbReference>
<dbReference type="EMBL" id="LNIX01000010">
    <property type="protein sequence ID" value="OXA49664.1"/>
    <property type="molecule type" value="Genomic_DNA"/>
</dbReference>
<dbReference type="OMA" id="TRIFACK"/>
<comment type="caution">
    <text evidence="3">The sequence shown here is derived from an EMBL/GenBank/DDBJ whole genome shotgun (WGS) entry which is preliminary data.</text>
</comment>
<dbReference type="Proteomes" id="UP000198287">
    <property type="component" value="Unassembled WGS sequence"/>
</dbReference>
<dbReference type="Pfam" id="PF17921">
    <property type="entry name" value="Integrase_H2C2"/>
    <property type="match status" value="1"/>
</dbReference>
<dbReference type="InterPro" id="IPR041588">
    <property type="entry name" value="Integrase_H2C2"/>
</dbReference>
<evidence type="ECO:0000259" key="2">
    <source>
        <dbReference type="Pfam" id="PF17921"/>
    </source>
</evidence>
<dbReference type="SUPFAM" id="SSF56672">
    <property type="entry name" value="DNA/RNA polymerases"/>
    <property type="match status" value="1"/>
</dbReference>
<feature type="region of interest" description="Disordered" evidence="1">
    <location>
        <begin position="560"/>
        <end position="581"/>
    </location>
</feature>
<evidence type="ECO:0000313" key="4">
    <source>
        <dbReference type="Proteomes" id="UP000198287"/>
    </source>
</evidence>
<dbReference type="Pfam" id="PF03564">
    <property type="entry name" value="DUF1759"/>
    <property type="match status" value="1"/>
</dbReference>
<dbReference type="PANTHER" id="PTHR47331:SF5">
    <property type="entry name" value="RIBONUCLEASE H"/>
    <property type="match status" value="1"/>
</dbReference>
<dbReference type="CDD" id="cd01644">
    <property type="entry name" value="RT_pepA17"/>
    <property type="match status" value="1"/>
</dbReference>
<dbReference type="STRING" id="158441.A0A226DXY1"/>
<dbReference type="InterPro" id="IPR043502">
    <property type="entry name" value="DNA/RNA_pol_sf"/>
</dbReference>
<keyword evidence="4" id="KW-1185">Reference proteome</keyword>
<evidence type="ECO:0000313" key="3">
    <source>
        <dbReference type="EMBL" id="OXA49664.1"/>
    </source>
</evidence>
<name>A0A226DXY1_FOLCA</name>